<dbReference type="Proteomes" id="UP000236291">
    <property type="component" value="Unassembled WGS sequence"/>
</dbReference>
<protein>
    <submittedName>
        <fullName evidence="2">Putative retroelement pol polyprotein</fullName>
    </submittedName>
</protein>
<dbReference type="PANTHER" id="PTHR37984:SF5">
    <property type="entry name" value="PROTEIN NYNRIN-LIKE"/>
    <property type="match status" value="1"/>
</dbReference>
<evidence type="ECO:0000313" key="3">
    <source>
        <dbReference type="Proteomes" id="UP000236291"/>
    </source>
</evidence>
<dbReference type="PROSITE" id="PS50994">
    <property type="entry name" value="INTEGRASE"/>
    <property type="match status" value="1"/>
</dbReference>
<reference evidence="2 3" key="2">
    <citation type="journal article" date="2017" name="Front. Plant Sci.">
        <title>Gene Classification and Mining of Molecular Markers Useful in Red Clover (Trifolium pratense) Breeding.</title>
        <authorList>
            <person name="Istvanek J."/>
            <person name="Dluhosova J."/>
            <person name="Dluhos P."/>
            <person name="Patkova L."/>
            <person name="Nedelnik J."/>
            <person name="Repkova J."/>
        </authorList>
    </citation>
    <scope>NUCLEOTIDE SEQUENCE [LARGE SCALE GENOMIC DNA]</scope>
    <source>
        <strain evidence="3">cv. Tatra</strain>
        <tissue evidence="2">Young leaves</tissue>
    </source>
</reference>
<dbReference type="GO" id="GO:0015074">
    <property type="term" value="P:DNA integration"/>
    <property type="evidence" value="ECO:0007669"/>
    <property type="project" value="InterPro"/>
</dbReference>
<evidence type="ECO:0000259" key="1">
    <source>
        <dbReference type="PROSITE" id="PS50994"/>
    </source>
</evidence>
<dbReference type="InterPro" id="IPR012337">
    <property type="entry name" value="RNaseH-like_sf"/>
</dbReference>
<reference evidence="2 3" key="1">
    <citation type="journal article" date="2014" name="Am. J. Bot.">
        <title>Genome assembly and annotation for red clover (Trifolium pratense; Fabaceae).</title>
        <authorList>
            <person name="Istvanek J."/>
            <person name="Jaros M."/>
            <person name="Krenek A."/>
            <person name="Repkova J."/>
        </authorList>
    </citation>
    <scope>NUCLEOTIDE SEQUENCE [LARGE SCALE GENOMIC DNA]</scope>
    <source>
        <strain evidence="3">cv. Tatra</strain>
        <tissue evidence="2">Young leaves</tissue>
    </source>
</reference>
<dbReference type="InterPro" id="IPR050951">
    <property type="entry name" value="Retrovirus_Pol_polyprotein"/>
</dbReference>
<dbReference type="STRING" id="57577.A0A2K3MA87"/>
<dbReference type="SUPFAM" id="SSF53098">
    <property type="entry name" value="Ribonuclease H-like"/>
    <property type="match status" value="1"/>
</dbReference>
<dbReference type="AlphaFoldDB" id="A0A2K3MA87"/>
<dbReference type="EMBL" id="ASHM01054524">
    <property type="protein sequence ID" value="PNX87704.1"/>
    <property type="molecule type" value="Genomic_DNA"/>
</dbReference>
<dbReference type="Gene3D" id="3.30.420.10">
    <property type="entry name" value="Ribonuclease H-like superfamily/Ribonuclease H"/>
    <property type="match status" value="1"/>
</dbReference>
<evidence type="ECO:0000313" key="2">
    <source>
        <dbReference type="EMBL" id="PNX87704.1"/>
    </source>
</evidence>
<organism evidence="2 3">
    <name type="scientific">Trifolium pratense</name>
    <name type="common">Red clover</name>
    <dbReference type="NCBI Taxonomy" id="57577"/>
    <lineage>
        <taxon>Eukaryota</taxon>
        <taxon>Viridiplantae</taxon>
        <taxon>Streptophyta</taxon>
        <taxon>Embryophyta</taxon>
        <taxon>Tracheophyta</taxon>
        <taxon>Spermatophyta</taxon>
        <taxon>Magnoliopsida</taxon>
        <taxon>eudicotyledons</taxon>
        <taxon>Gunneridae</taxon>
        <taxon>Pentapetalae</taxon>
        <taxon>rosids</taxon>
        <taxon>fabids</taxon>
        <taxon>Fabales</taxon>
        <taxon>Fabaceae</taxon>
        <taxon>Papilionoideae</taxon>
        <taxon>50 kb inversion clade</taxon>
        <taxon>NPAAA clade</taxon>
        <taxon>Hologalegina</taxon>
        <taxon>IRL clade</taxon>
        <taxon>Trifolieae</taxon>
        <taxon>Trifolium</taxon>
    </lineage>
</organism>
<accession>A0A2K3MA87</accession>
<comment type="caution">
    <text evidence="2">The sequence shown here is derived from an EMBL/GenBank/DDBJ whole genome shotgun (WGS) entry which is preliminary data.</text>
</comment>
<name>A0A2K3MA87_TRIPR</name>
<sequence>MGLPNSCGFTIILVVGDPMTKFGYFFPMKKDYDSKKVAEIMMQNIVKLYGMPKSIVSDRDKIFTSKFWRHLFKLQGTTSTMSSAHHPQSDGQTEVLNKCLEMYLREPPALTRVTCPPDAVDSNVSQQLSTRAHFIAQLQQNLHKVQQAMKFHADKRRVHMKFDVDNIVLVKLQPYRQMTGC</sequence>
<dbReference type="InterPro" id="IPR036397">
    <property type="entry name" value="RNaseH_sf"/>
</dbReference>
<dbReference type="PANTHER" id="PTHR37984">
    <property type="entry name" value="PROTEIN CBG26694"/>
    <property type="match status" value="1"/>
</dbReference>
<dbReference type="InterPro" id="IPR001584">
    <property type="entry name" value="Integrase_cat-core"/>
</dbReference>
<gene>
    <name evidence="2" type="ORF">L195_g043798</name>
</gene>
<proteinExistence type="predicted"/>
<dbReference type="GO" id="GO:0003676">
    <property type="term" value="F:nucleic acid binding"/>
    <property type="evidence" value="ECO:0007669"/>
    <property type="project" value="InterPro"/>
</dbReference>
<feature type="domain" description="Integrase catalytic" evidence="1">
    <location>
        <begin position="1"/>
        <end position="158"/>
    </location>
</feature>